<evidence type="ECO:0000259" key="2">
    <source>
        <dbReference type="Pfam" id="PF04151"/>
    </source>
</evidence>
<protein>
    <submittedName>
        <fullName evidence="3">Peptidase</fullName>
    </submittedName>
</protein>
<proteinExistence type="predicted"/>
<dbReference type="InterPro" id="IPR007280">
    <property type="entry name" value="Peptidase_C_arc/bac"/>
</dbReference>
<feature type="compositionally biased region" description="Low complexity" evidence="1">
    <location>
        <begin position="483"/>
        <end position="494"/>
    </location>
</feature>
<comment type="caution">
    <text evidence="3">The sequence shown here is derived from an EMBL/GenBank/DDBJ whole genome shotgun (WGS) entry which is preliminary data.</text>
</comment>
<dbReference type="AlphaFoldDB" id="A0A2A6RHI6"/>
<dbReference type="EMBL" id="NQWI01000063">
    <property type="protein sequence ID" value="PDW02537.1"/>
    <property type="molecule type" value="Genomic_DNA"/>
</dbReference>
<feature type="region of interest" description="Disordered" evidence="1">
    <location>
        <begin position="458"/>
        <end position="504"/>
    </location>
</feature>
<organism evidence="3 4">
    <name type="scientific">Candidatus Viridilinea mediisalina</name>
    <dbReference type="NCBI Taxonomy" id="2024553"/>
    <lineage>
        <taxon>Bacteria</taxon>
        <taxon>Bacillati</taxon>
        <taxon>Chloroflexota</taxon>
        <taxon>Chloroflexia</taxon>
        <taxon>Chloroflexales</taxon>
        <taxon>Chloroflexineae</taxon>
        <taxon>Oscillochloridaceae</taxon>
        <taxon>Candidatus Viridilinea</taxon>
    </lineage>
</organism>
<dbReference type="Pfam" id="PF04151">
    <property type="entry name" value="PPC"/>
    <property type="match status" value="1"/>
</dbReference>
<keyword evidence="4" id="KW-1185">Reference proteome</keyword>
<evidence type="ECO:0000313" key="4">
    <source>
        <dbReference type="Proteomes" id="UP000220527"/>
    </source>
</evidence>
<dbReference type="RefSeq" id="WP_097644642.1">
    <property type="nucleotide sequence ID" value="NZ_NQWI01000063.1"/>
</dbReference>
<gene>
    <name evidence="3" type="ORF">CJ255_13545</name>
</gene>
<feature type="domain" description="Peptidase C-terminal archaeal/bacterial" evidence="2">
    <location>
        <begin position="205"/>
        <end position="281"/>
    </location>
</feature>
<dbReference type="OrthoDB" id="140810at2"/>
<name>A0A2A6RHI6_9CHLR</name>
<dbReference type="Gene3D" id="2.60.120.380">
    <property type="match status" value="2"/>
</dbReference>
<reference evidence="4" key="1">
    <citation type="submission" date="2017-08" db="EMBL/GenBank/DDBJ databases">
        <authorList>
            <person name="Grouzdev D.S."/>
            <person name="Gaisin V.A."/>
            <person name="Rysina M.S."/>
            <person name="Gorlenko V.M."/>
        </authorList>
    </citation>
    <scope>NUCLEOTIDE SEQUENCE [LARGE SCALE GENOMIC DNA]</scope>
    <source>
        <strain evidence="4">Kir15-3F</strain>
    </source>
</reference>
<evidence type="ECO:0000313" key="3">
    <source>
        <dbReference type="EMBL" id="PDW02537.1"/>
    </source>
</evidence>
<sequence>MNSQIKLRNGIFSAVIIVFIFLIASQQIPAAAAPLAQALVSVDPPNATAELTPNTSTTVVFNVTNNTGEDRTFNAAFSGIPSGFSVTQQGTVAIPANSSAQFTIIVASTAANQTPGNYGPVTVAFTGTPPSGANVTGSATINITITGATFTPTPSATGTPVPATVTPTAGPVCRDGFEDDNNPASAKRIDVNTAQLRTMCPTGDEDWIYFGGVGGKVYTIDISRQDPGLDLTLTLYDPELNQIAFNHDFFLRDPANPNPGDTRPRITIRIPYDGTYYIRVRDAAGRGGIDYFYEIALLDESAGPTPDQVDFVCLDIFEPDGLPEQARLITSNEIQENRSLCPAGDADWVTFFGKAGKRYVIYTDTRRYRGRIVVNGETQAGADTVMVLTDRDGATILDFNDDIPGGNTLDSQIEFIPETDGFYFVQIKNVGDIGNQFIRYDLVLLLCLPGQTTCGRTSIADAPVNPITPQPTGTPAEEFSLDPTNTPVVPTATPTPEPEEQAEE</sequence>
<accession>A0A2A6RHI6</accession>
<dbReference type="Proteomes" id="UP000220527">
    <property type="component" value="Unassembled WGS sequence"/>
</dbReference>
<evidence type="ECO:0000256" key="1">
    <source>
        <dbReference type="SAM" id="MobiDB-lite"/>
    </source>
</evidence>